<dbReference type="GeneID" id="78334616"/>
<proteinExistence type="inferred from homology"/>
<dbReference type="OMA" id="DFEYIGQ"/>
<sequence length="331" mass="36008">MKLKKWLAASAICALALAVGACGGKKTQKAADDWKPTKDIKVIVAYKAGSGTDTGARVLCKDAEKFVGKTLVIENKPGADGKIGWTELSKAKPDGYTIGFINLPTYTTLALAKNASFDDKSIVPICNHLKETGVVVVRKDSKFNSLKDLVEYAKAHPGELKASTNGVQASNHTAAQLLATTAKFKYNAVPYGGTADQLLALRQGEVDFSCAKLGDVEPLIRGNNAALKLLGVYSEKRLDSYKDVPTLGELGYYNKWYGSARALVAPKGTPENIIKFYEKAFKLTMTDEQTIRDHKNAGLELHYMDSKELGKLIQDQMTFCKDVVSKLYQDA</sequence>
<dbReference type="InterPro" id="IPR005064">
    <property type="entry name" value="BUG"/>
</dbReference>
<organism evidence="3 4">
    <name type="scientific">Acidaminococcus fermentans</name>
    <dbReference type="NCBI Taxonomy" id="905"/>
    <lineage>
        <taxon>Bacteria</taxon>
        <taxon>Bacillati</taxon>
        <taxon>Bacillota</taxon>
        <taxon>Negativicutes</taxon>
        <taxon>Acidaminococcales</taxon>
        <taxon>Acidaminococcaceae</taxon>
        <taxon>Acidaminococcus</taxon>
    </lineage>
</organism>
<name>A0A1H2UDQ7_ACIFE</name>
<comment type="similarity">
    <text evidence="1">Belongs to the UPF0065 (bug) family.</text>
</comment>
<evidence type="ECO:0000313" key="4">
    <source>
        <dbReference type="Proteomes" id="UP000182379"/>
    </source>
</evidence>
<keyword evidence="3" id="KW-0675">Receptor</keyword>
<evidence type="ECO:0000256" key="2">
    <source>
        <dbReference type="SAM" id="SignalP"/>
    </source>
</evidence>
<comment type="caution">
    <text evidence="3">The sequence shown here is derived from an EMBL/GenBank/DDBJ whole genome shotgun (WGS) entry which is preliminary data.</text>
</comment>
<keyword evidence="2" id="KW-0732">Signal</keyword>
<dbReference type="Gene3D" id="3.40.190.150">
    <property type="entry name" value="Bordetella uptake gene, domain 1"/>
    <property type="match status" value="1"/>
</dbReference>
<feature type="chain" id="PRO_5038458086" evidence="2">
    <location>
        <begin position="22"/>
        <end position="331"/>
    </location>
</feature>
<dbReference type="Gene3D" id="3.40.190.10">
    <property type="entry name" value="Periplasmic binding protein-like II"/>
    <property type="match status" value="1"/>
</dbReference>
<dbReference type="Proteomes" id="UP000182379">
    <property type="component" value="Unassembled WGS sequence"/>
</dbReference>
<dbReference type="AlphaFoldDB" id="A0A1H2UDQ7"/>
<dbReference type="PIRSF" id="PIRSF017082">
    <property type="entry name" value="YflP"/>
    <property type="match status" value="1"/>
</dbReference>
<protein>
    <submittedName>
        <fullName evidence="3">Tripartite-type tricarboxylate transporter, receptor component TctC</fullName>
    </submittedName>
</protein>
<dbReference type="Pfam" id="PF03401">
    <property type="entry name" value="TctC"/>
    <property type="match status" value="1"/>
</dbReference>
<gene>
    <name evidence="3" type="ORF">SAMN05216495_102181</name>
</gene>
<dbReference type="PANTHER" id="PTHR42928">
    <property type="entry name" value="TRICARBOXYLATE-BINDING PROTEIN"/>
    <property type="match status" value="1"/>
</dbReference>
<dbReference type="InterPro" id="IPR042100">
    <property type="entry name" value="Bug_dom1"/>
</dbReference>
<feature type="signal peptide" evidence="2">
    <location>
        <begin position="1"/>
        <end position="21"/>
    </location>
</feature>
<evidence type="ECO:0000256" key="1">
    <source>
        <dbReference type="ARBA" id="ARBA00006987"/>
    </source>
</evidence>
<dbReference type="PROSITE" id="PS51257">
    <property type="entry name" value="PROKAR_LIPOPROTEIN"/>
    <property type="match status" value="1"/>
</dbReference>
<accession>A0A1H2UDQ7</accession>
<reference evidence="3 4" key="1">
    <citation type="submission" date="2016-10" db="EMBL/GenBank/DDBJ databases">
        <authorList>
            <person name="Varghese N."/>
            <person name="Submissions S."/>
        </authorList>
    </citation>
    <scope>NUCLEOTIDE SEQUENCE [LARGE SCALE GENOMIC DNA]</scope>
    <source>
        <strain evidence="3 4">WCC6</strain>
    </source>
</reference>
<dbReference type="CDD" id="cd07012">
    <property type="entry name" value="PBP2_Bug_TTT"/>
    <property type="match status" value="1"/>
</dbReference>
<dbReference type="SUPFAM" id="SSF53850">
    <property type="entry name" value="Periplasmic binding protein-like II"/>
    <property type="match status" value="1"/>
</dbReference>
<dbReference type="EMBL" id="FNOP01000002">
    <property type="protein sequence ID" value="SDW54230.1"/>
    <property type="molecule type" value="Genomic_DNA"/>
</dbReference>
<dbReference type="PANTHER" id="PTHR42928:SF5">
    <property type="entry name" value="BLR1237 PROTEIN"/>
    <property type="match status" value="1"/>
</dbReference>
<dbReference type="RefSeq" id="WP_012938241.1">
    <property type="nucleotide sequence ID" value="NZ_CALAKB010000007.1"/>
</dbReference>
<evidence type="ECO:0000313" key="3">
    <source>
        <dbReference type="EMBL" id="SDW54230.1"/>
    </source>
</evidence>